<dbReference type="Pfam" id="PF03168">
    <property type="entry name" value="LEA_2"/>
    <property type="match status" value="1"/>
</dbReference>
<evidence type="ECO:0000313" key="7">
    <source>
        <dbReference type="EMBL" id="KAH7281003.1"/>
    </source>
</evidence>
<dbReference type="EMBL" id="CM035441">
    <property type="protein sequence ID" value="KAH7281003.1"/>
    <property type="molecule type" value="Genomic_DNA"/>
</dbReference>
<feature type="domain" description="Late embryogenesis abundant protein LEA-2 subgroup" evidence="6">
    <location>
        <begin position="103"/>
        <end position="192"/>
    </location>
</feature>
<keyword evidence="8" id="KW-1185">Reference proteome</keyword>
<accession>A0A8T2QBX8</accession>
<dbReference type="SUPFAM" id="SSF117070">
    <property type="entry name" value="LEA14-like"/>
    <property type="match status" value="1"/>
</dbReference>
<keyword evidence="3 5" id="KW-1133">Transmembrane helix</keyword>
<dbReference type="PANTHER" id="PTHR31234:SF65">
    <property type="entry name" value="LATE EMBRYOGENESIS ABUNDANT PROTEIN, LEA_2 SUBGROUP"/>
    <property type="match status" value="1"/>
</dbReference>
<evidence type="ECO:0000256" key="1">
    <source>
        <dbReference type="ARBA" id="ARBA00004167"/>
    </source>
</evidence>
<keyword evidence="4 5" id="KW-0472">Membrane</keyword>
<comment type="caution">
    <text evidence="7">The sequence shown here is derived from an EMBL/GenBank/DDBJ whole genome shotgun (WGS) entry which is preliminary data.</text>
</comment>
<organism evidence="7 8">
    <name type="scientific">Ceratopteris richardii</name>
    <name type="common">Triangle waterfern</name>
    <dbReference type="NCBI Taxonomy" id="49495"/>
    <lineage>
        <taxon>Eukaryota</taxon>
        <taxon>Viridiplantae</taxon>
        <taxon>Streptophyta</taxon>
        <taxon>Embryophyta</taxon>
        <taxon>Tracheophyta</taxon>
        <taxon>Polypodiopsida</taxon>
        <taxon>Polypodiidae</taxon>
        <taxon>Polypodiales</taxon>
        <taxon>Pteridineae</taxon>
        <taxon>Pteridaceae</taxon>
        <taxon>Parkerioideae</taxon>
        <taxon>Ceratopteris</taxon>
    </lineage>
</organism>
<dbReference type="OrthoDB" id="1929523at2759"/>
<evidence type="ECO:0000256" key="3">
    <source>
        <dbReference type="ARBA" id="ARBA00022989"/>
    </source>
</evidence>
<evidence type="ECO:0000256" key="2">
    <source>
        <dbReference type="ARBA" id="ARBA00022692"/>
    </source>
</evidence>
<dbReference type="GO" id="GO:0098542">
    <property type="term" value="P:defense response to other organism"/>
    <property type="evidence" value="ECO:0007669"/>
    <property type="project" value="InterPro"/>
</dbReference>
<sequence length="225" mass="24236">MGENANALEINGVHNGCTGKPDDAEQRRREKRRRRRACFACCGCCAALVILIVMVLIILAFTVFKIKKPQIHLERVTVQDFEAQVILNLPPSVSLNVTLALAVSVHNPNKAAFRYGNTSAFIFYRGVQVGAMPIPAGRLAAGGTATIASSLTLFAGVLLGDIRVYRDFIAGSLPITATARVSGRVDVFHIFKHHADASTVCNATITPLNGSGLIRSLDCTYDVKL</sequence>
<dbReference type="PANTHER" id="PTHR31234">
    <property type="entry name" value="LATE EMBRYOGENESIS ABUNDANT (LEA) HYDROXYPROLINE-RICH GLYCOPROTEIN FAMILY"/>
    <property type="match status" value="1"/>
</dbReference>
<dbReference type="OMA" id="PTANCEH"/>
<comment type="subcellular location">
    <subcellularLocation>
        <location evidence="1">Membrane</location>
        <topology evidence="1">Single-pass membrane protein</topology>
    </subcellularLocation>
</comment>
<protein>
    <recommendedName>
        <fullName evidence="6">Late embryogenesis abundant protein LEA-2 subgroup domain-containing protein</fullName>
    </recommendedName>
</protein>
<dbReference type="InterPro" id="IPR004864">
    <property type="entry name" value="LEA_2"/>
</dbReference>
<gene>
    <name evidence="7" type="ORF">KP509_36G025000</name>
</gene>
<dbReference type="InterPro" id="IPR044839">
    <property type="entry name" value="NDR1-like"/>
</dbReference>
<proteinExistence type="predicted"/>
<evidence type="ECO:0000256" key="4">
    <source>
        <dbReference type="ARBA" id="ARBA00023136"/>
    </source>
</evidence>
<dbReference type="Proteomes" id="UP000825935">
    <property type="component" value="Chromosome 36"/>
</dbReference>
<evidence type="ECO:0000259" key="6">
    <source>
        <dbReference type="Pfam" id="PF03168"/>
    </source>
</evidence>
<name>A0A8T2QBX8_CERRI</name>
<dbReference type="Gene3D" id="2.60.40.1820">
    <property type="match status" value="1"/>
</dbReference>
<dbReference type="AlphaFoldDB" id="A0A8T2QBX8"/>
<dbReference type="GO" id="GO:0016020">
    <property type="term" value="C:membrane"/>
    <property type="evidence" value="ECO:0007669"/>
    <property type="project" value="UniProtKB-SubCell"/>
</dbReference>
<reference evidence="7" key="1">
    <citation type="submission" date="2021-08" db="EMBL/GenBank/DDBJ databases">
        <title>WGS assembly of Ceratopteris richardii.</title>
        <authorList>
            <person name="Marchant D.B."/>
            <person name="Chen G."/>
            <person name="Jenkins J."/>
            <person name="Shu S."/>
            <person name="Leebens-Mack J."/>
            <person name="Grimwood J."/>
            <person name="Schmutz J."/>
            <person name="Soltis P."/>
            <person name="Soltis D."/>
            <person name="Chen Z.-H."/>
        </authorList>
    </citation>
    <scope>NUCLEOTIDE SEQUENCE</scope>
    <source>
        <strain evidence="7">Whitten #5841</strain>
        <tissue evidence="7">Leaf</tissue>
    </source>
</reference>
<feature type="transmembrane region" description="Helical" evidence="5">
    <location>
        <begin position="37"/>
        <end position="64"/>
    </location>
</feature>
<evidence type="ECO:0000256" key="5">
    <source>
        <dbReference type="SAM" id="Phobius"/>
    </source>
</evidence>
<evidence type="ECO:0000313" key="8">
    <source>
        <dbReference type="Proteomes" id="UP000825935"/>
    </source>
</evidence>
<keyword evidence="2 5" id="KW-0812">Transmembrane</keyword>